<evidence type="ECO:0000313" key="3">
    <source>
        <dbReference type="Proteomes" id="UP000238565"/>
    </source>
</evidence>
<accession>A0A2S7I8H3</accession>
<dbReference type="AlphaFoldDB" id="A0A2S7I8H3"/>
<dbReference type="RefSeq" id="WP_104792657.1">
    <property type="nucleotide sequence ID" value="NZ_PTPZ01000001.1"/>
</dbReference>
<organism evidence="2 3">
    <name type="scientific">Cloacibacterium normanense</name>
    <dbReference type="NCBI Taxonomy" id="237258"/>
    <lineage>
        <taxon>Bacteria</taxon>
        <taxon>Pseudomonadati</taxon>
        <taxon>Bacteroidota</taxon>
        <taxon>Flavobacteriia</taxon>
        <taxon>Flavobacteriales</taxon>
        <taxon>Weeksellaceae</taxon>
    </lineage>
</organism>
<dbReference type="InterPro" id="IPR027417">
    <property type="entry name" value="P-loop_NTPase"/>
</dbReference>
<dbReference type="Gene3D" id="3.40.50.300">
    <property type="entry name" value="P-loop containing nucleotide triphosphate hydrolases"/>
    <property type="match status" value="1"/>
</dbReference>
<dbReference type="SUPFAM" id="SSF52540">
    <property type="entry name" value="P-loop containing nucleoside triphosphate hydrolases"/>
    <property type="match status" value="1"/>
</dbReference>
<feature type="domain" description="Schlafen group 3-like DNA/RNA helicase" evidence="1">
    <location>
        <begin position="236"/>
        <end position="628"/>
    </location>
</feature>
<sequence>MLNYYYSDTISDFLEKSTETIIGEISVNGRLGHIHTELYAWEFQISLLKDILKDFNGHLFFEFSIPRMGRRVDCILIIKNIVFVIEFKVGEKEFLNHNIEQVWDYALDLKNFHKPSHEILLVPILVATHSKKIPLEVVFTSHNDNLTNPIRTNAENLGLTIQEVINFYQSTEEINPNEYLKGSYSPTPTIIEAAISLYNNHNVEAITRNDADAINLNYTSNYISETIDYAKQNNKKVICFVTGVPGAGKTLVGLKVATEHLDKEKGNTSVFLSGNKPLVDILQEALARDKIVQEKLKGNKITKKSARESVKAFIQIIHHYRDEYLRDPKAPYDHVAIFDEAQRAWTKEQTVKFMHQKKGIANFQYSEPEFLISCLDRHEDWAVIVCLVGGGQEINTGEAGISEWLSAVKNKFEDWETRISPNLIDTEYNAQESIKELELTNKVVFEDKLHLSVSMRSFRAEYLSKFVKEILDFDENAKETLKKLNGKYPVVITRDVEKAKKWLKENARGSERYGIVVSSQAYRLKPLAIDVKTPINHVNWFLDDKDDIRSSYFLEDVATEFQVQGLELDWVCVTWDADLRYSNEGWKTYSFVGNKWQNIHKSIRKKYLINAYRVLLTRARQGMIIVVPEGNVDDHTRQPDFYSPTFNYLKSLGIEIVE</sequence>
<dbReference type="Pfam" id="PF09848">
    <property type="entry name" value="SLFN-g3_helicase"/>
    <property type="match status" value="1"/>
</dbReference>
<dbReference type="InterPro" id="IPR018647">
    <property type="entry name" value="SLFN_3-like_DNA/RNA_helicase"/>
</dbReference>
<comment type="caution">
    <text evidence="2">The sequence shown here is derived from an EMBL/GenBank/DDBJ whole genome shotgun (WGS) entry which is preliminary data.</text>
</comment>
<dbReference type="Proteomes" id="UP000238565">
    <property type="component" value="Unassembled WGS sequence"/>
</dbReference>
<proteinExistence type="predicted"/>
<dbReference type="EMBL" id="PTPZ01000001">
    <property type="protein sequence ID" value="PPZ92864.1"/>
    <property type="molecule type" value="Genomic_DNA"/>
</dbReference>
<gene>
    <name evidence="2" type="ORF">C3729_02335</name>
</gene>
<evidence type="ECO:0000313" key="2">
    <source>
        <dbReference type="EMBL" id="PPZ92864.1"/>
    </source>
</evidence>
<reference evidence="2 3" key="1">
    <citation type="submission" date="2018-02" db="EMBL/GenBank/DDBJ databases">
        <title>Draft genome sequence of bacterial isolates from marine environment.</title>
        <authorList>
            <person name="Singh S.K."/>
            <person name="Hill R."/>
            <person name="Major S."/>
            <person name="Cai H."/>
            <person name="Li Y."/>
        </authorList>
    </citation>
    <scope>NUCLEOTIDE SEQUENCE [LARGE SCALE GENOMIC DNA]</scope>
    <source>
        <strain evidence="2 3">IMET F</strain>
    </source>
</reference>
<name>A0A2S7I8H3_9FLAO</name>
<evidence type="ECO:0000259" key="1">
    <source>
        <dbReference type="Pfam" id="PF09848"/>
    </source>
</evidence>
<protein>
    <recommendedName>
        <fullName evidence="1">Schlafen group 3-like DNA/RNA helicase domain-containing protein</fullName>
    </recommendedName>
</protein>